<dbReference type="Pfam" id="PF22503">
    <property type="entry name" value="DUF6992"/>
    <property type="match status" value="1"/>
</dbReference>
<accession>J1I4K6</accession>
<evidence type="ECO:0000313" key="2">
    <source>
        <dbReference type="EMBL" id="EJF53288.1"/>
    </source>
</evidence>
<name>J1I4K6_9BACT</name>
<proteinExistence type="predicted"/>
<dbReference type="AlphaFoldDB" id="J1I4K6"/>
<reference evidence="3" key="1">
    <citation type="journal article" date="2012" name="Stand. Genomic Sci.">
        <title>Permanent draft genome sequence of the gliding predator Saprospira grandis strain Sa g1 (= HR1).</title>
        <authorList>
            <person name="Mavromatis K."/>
            <person name="Chertkov O."/>
            <person name="Lapidus A."/>
            <person name="Nolan M."/>
            <person name="Lucas S."/>
            <person name="Tice H."/>
            <person name="Del Rio T.G."/>
            <person name="Cheng J.F."/>
            <person name="Han C."/>
            <person name="Tapia R."/>
            <person name="Bruce D."/>
            <person name="Goodwin L.A."/>
            <person name="Pitluck S."/>
            <person name="Huntemann M."/>
            <person name="Liolios K."/>
            <person name="Pagani I."/>
            <person name="Ivanova N."/>
            <person name="Mikhailova N."/>
            <person name="Pati A."/>
            <person name="Chen A."/>
            <person name="Palaniappan K."/>
            <person name="Land M."/>
            <person name="Brambilla E.M."/>
            <person name="Rohde M."/>
            <person name="Spring S."/>
            <person name="Goker M."/>
            <person name="Detter J.C."/>
            <person name="Bristow J."/>
            <person name="Eisen J.A."/>
            <person name="Markowitz V."/>
            <person name="Hugenholtz P."/>
            <person name="Kyrpides N.C."/>
            <person name="Klenk H.P."/>
            <person name="Woyke T."/>
        </authorList>
    </citation>
    <scope>NUCLEOTIDE SEQUENCE [LARGE SCALE GENOMIC DNA]</scope>
    <source>
        <strain evidence="3">DSM 2844</strain>
    </source>
</reference>
<evidence type="ECO:0000313" key="3">
    <source>
        <dbReference type="Proteomes" id="UP000005113"/>
    </source>
</evidence>
<keyword evidence="1" id="KW-0812">Transmembrane</keyword>
<evidence type="ECO:0000256" key="1">
    <source>
        <dbReference type="SAM" id="Phobius"/>
    </source>
</evidence>
<keyword evidence="1" id="KW-1133">Transmembrane helix</keyword>
<dbReference type="InterPro" id="IPR054261">
    <property type="entry name" value="DUF6992"/>
</dbReference>
<organism evidence="2 3">
    <name type="scientific">Saprospira grandis DSM 2844</name>
    <dbReference type="NCBI Taxonomy" id="694433"/>
    <lineage>
        <taxon>Bacteria</taxon>
        <taxon>Pseudomonadati</taxon>
        <taxon>Bacteroidota</taxon>
        <taxon>Saprospiria</taxon>
        <taxon>Saprospirales</taxon>
        <taxon>Saprospiraceae</taxon>
        <taxon>Saprospira</taxon>
    </lineage>
</organism>
<protein>
    <submittedName>
        <fullName evidence="2">Uncharacterized protein</fullName>
    </submittedName>
</protein>
<dbReference type="EMBL" id="JH719942">
    <property type="protein sequence ID" value="EJF53288.1"/>
    <property type="molecule type" value="Genomic_DNA"/>
</dbReference>
<sequence>MILICLFLGSSLSSWGQDKRPYDYARASAAEQKKGMYLLGGWSLASLGVGAVGYGLSQGEEERAFHEMNMIWGGINLAIIGGSVLLMKPAEPGLSLADARKKQRKVQNIYLINTGLDLLYMGAGAALLATADRYPGQEEGRRGYGKSILLQGGFLFAYDGFEYLVQKRLGRPLFREEGWSCRPASSSLGLALRYRFP</sequence>
<dbReference type="Proteomes" id="UP000005113">
    <property type="component" value="Unassembled WGS sequence"/>
</dbReference>
<feature type="transmembrane region" description="Helical" evidence="1">
    <location>
        <begin position="70"/>
        <end position="87"/>
    </location>
</feature>
<feature type="transmembrane region" description="Helical" evidence="1">
    <location>
        <begin position="108"/>
        <end position="128"/>
    </location>
</feature>
<gene>
    <name evidence="2" type="ORF">SapgrDRAFT_1577</name>
</gene>
<keyword evidence="1" id="KW-0472">Membrane</keyword>
<dbReference type="HOGENOM" id="CLU_117072_0_0_10"/>